<keyword evidence="1" id="KW-0812">Transmembrane</keyword>
<dbReference type="EMBL" id="BMFL01000007">
    <property type="protein sequence ID" value="GGE95748.1"/>
    <property type="molecule type" value="Genomic_DNA"/>
</dbReference>
<evidence type="ECO:0000313" key="2">
    <source>
        <dbReference type="EMBL" id="GGE95748.1"/>
    </source>
</evidence>
<keyword evidence="5" id="KW-1185">Reference proteome</keyword>
<accession>A0A1M7B3D8</accession>
<name>A0A1M7B3D8_9FLAO</name>
<reference evidence="5" key="4">
    <citation type="journal article" date="2019" name="Int. J. Syst. Evol. Microbiol.">
        <title>The Global Catalogue of Microorganisms (GCM) 10K type strain sequencing project: providing services to taxonomists for standard genome sequencing and annotation.</title>
        <authorList>
            <consortium name="The Broad Institute Genomics Platform"/>
            <consortium name="The Broad Institute Genome Sequencing Center for Infectious Disease"/>
            <person name="Wu L."/>
            <person name="Ma J."/>
        </authorList>
    </citation>
    <scope>NUCLEOTIDE SEQUENCE [LARGE SCALE GENOMIC DNA]</scope>
    <source>
        <strain evidence="5">CGMCC 1.12707</strain>
    </source>
</reference>
<reference evidence="4" key="2">
    <citation type="submission" date="2016-11" db="EMBL/GenBank/DDBJ databases">
        <authorList>
            <person name="Varghese N."/>
            <person name="Submissions S."/>
        </authorList>
    </citation>
    <scope>NUCLEOTIDE SEQUENCE [LARGE SCALE GENOMIC DNA]</scope>
    <source>
        <strain evidence="4">DSM 27989</strain>
    </source>
</reference>
<evidence type="ECO:0000313" key="5">
    <source>
        <dbReference type="Proteomes" id="UP000650994"/>
    </source>
</evidence>
<gene>
    <name evidence="2" type="ORF">GCM10010984_11560</name>
    <name evidence="3" type="ORF">SAMN05443634_11033</name>
</gene>
<dbReference type="STRING" id="1434701.SAMN05443634_11033"/>
<proteinExistence type="predicted"/>
<evidence type="ECO:0000313" key="4">
    <source>
        <dbReference type="Proteomes" id="UP000184120"/>
    </source>
</evidence>
<dbReference type="AlphaFoldDB" id="A0A1M7B3D8"/>
<evidence type="ECO:0008006" key="6">
    <source>
        <dbReference type="Google" id="ProtNLM"/>
    </source>
</evidence>
<feature type="transmembrane region" description="Helical" evidence="1">
    <location>
        <begin position="47"/>
        <end position="70"/>
    </location>
</feature>
<reference evidence="3" key="3">
    <citation type="submission" date="2016-11" db="EMBL/GenBank/DDBJ databases">
        <authorList>
            <person name="Jaros S."/>
            <person name="Januszkiewicz K."/>
            <person name="Wedrychowicz H."/>
        </authorList>
    </citation>
    <scope>NUCLEOTIDE SEQUENCE [LARGE SCALE GENOMIC DNA]</scope>
    <source>
        <strain evidence="3">DSM 27989</strain>
    </source>
</reference>
<keyword evidence="1" id="KW-0472">Membrane</keyword>
<organism evidence="3 4">
    <name type="scientific">Chishuiella changwenlii</name>
    <dbReference type="NCBI Taxonomy" id="1434701"/>
    <lineage>
        <taxon>Bacteria</taxon>
        <taxon>Pseudomonadati</taxon>
        <taxon>Bacteroidota</taxon>
        <taxon>Flavobacteriia</taxon>
        <taxon>Flavobacteriales</taxon>
        <taxon>Weeksellaceae</taxon>
        <taxon>Chishuiella</taxon>
    </lineage>
</organism>
<dbReference type="Proteomes" id="UP000650994">
    <property type="component" value="Unassembled WGS sequence"/>
</dbReference>
<evidence type="ECO:0000256" key="1">
    <source>
        <dbReference type="SAM" id="Phobius"/>
    </source>
</evidence>
<feature type="transmembrane region" description="Helical" evidence="1">
    <location>
        <begin position="82"/>
        <end position="106"/>
    </location>
</feature>
<reference evidence="2" key="1">
    <citation type="journal article" date="2014" name="Int. J. Syst. Evol. Microbiol.">
        <title>Complete genome of a new Firmicutes species belonging to the dominant human colonic microbiota ('Ruminococcus bicirculans') reveals two chromosomes and a selective capacity to utilize plant glucans.</title>
        <authorList>
            <consortium name="NISC Comparative Sequencing Program"/>
            <person name="Wegmann U."/>
            <person name="Louis P."/>
            <person name="Goesmann A."/>
            <person name="Henrissat B."/>
            <person name="Duncan S.H."/>
            <person name="Flint H.J."/>
        </authorList>
    </citation>
    <scope>NUCLEOTIDE SEQUENCE</scope>
    <source>
        <strain evidence="2">CGMCC 1.12707</strain>
    </source>
</reference>
<dbReference type="Proteomes" id="UP000184120">
    <property type="component" value="Unassembled WGS sequence"/>
</dbReference>
<evidence type="ECO:0000313" key="3">
    <source>
        <dbReference type="EMBL" id="SHL49525.1"/>
    </source>
</evidence>
<dbReference type="RefSeq" id="WP_072933229.1">
    <property type="nucleotide sequence ID" value="NZ_BMFL01000007.1"/>
</dbReference>
<feature type="transmembrane region" description="Helical" evidence="1">
    <location>
        <begin position="115"/>
        <end position="133"/>
    </location>
</feature>
<feature type="transmembrane region" description="Helical" evidence="1">
    <location>
        <begin position="139"/>
        <end position="161"/>
    </location>
</feature>
<sequence>MNKEKRILTLFKELNQEEQCYVLKQLTQIKSDELNTKISKINTKTAFLSFFLLFTSGLSPFIDNFLYLILKLFGVSIDDLEVYYFIDIYAFIWTIGVILSPILIIVSTYFRPSKILYIFPLFAYLTMLIAAILNFSGFFISGLTQFYAFIILISICSFYLLKRIRQFIKTAILSDSIKIEVIENVLKELNNNKSNEV</sequence>
<dbReference type="EMBL" id="FRBH01000010">
    <property type="protein sequence ID" value="SHL49525.1"/>
    <property type="molecule type" value="Genomic_DNA"/>
</dbReference>
<reference evidence="2" key="5">
    <citation type="submission" date="2024-05" db="EMBL/GenBank/DDBJ databases">
        <authorList>
            <person name="Sun Q."/>
            <person name="Zhou Y."/>
        </authorList>
    </citation>
    <scope>NUCLEOTIDE SEQUENCE</scope>
    <source>
        <strain evidence="2">CGMCC 1.12707</strain>
    </source>
</reference>
<protein>
    <recommendedName>
        <fullName evidence="6">Transmembrane protein</fullName>
    </recommendedName>
</protein>
<keyword evidence="1" id="KW-1133">Transmembrane helix</keyword>